<dbReference type="Pfam" id="PF00903">
    <property type="entry name" value="Glyoxalase"/>
    <property type="match status" value="1"/>
</dbReference>
<keyword evidence="2" id="KW-0560">Oxidoreductase</keyword>
<dbReference type="Proteomes" id="UP000199542">
    <property type="component" value="Unassembled WGS sequence"/>
</dbReference>
<name>A0A1G4RU21_9HYPH</name>
<sequence>MADFDIPERSTSSPFADVRGHHVAIRVPDRDTAIQWYRDKLDWRVVHTWPYDD</sequence>
<dbReference type="InterPro" id="IPR037523">
    <property type="entry name" value="VOC_core"/>
</dbReference>
<keyword evidence="2" id="KW-0223">Dioxygenase</keyword>
<evidence type="ECO:0000259" key="1">
    <source>
        <dbReference type="PROSITE" id="PS51819"/>
    </source>
</evidence>
<evidence type="ECO:0000313" key="2">
    <source>
        <dbReference type="EMBL" id="SCW60502.1"/>
    </source>
</evidence>
<dbReference type="SUPFAM" id="SSF54593">
    <property type="entry name" value="Glyoxalase/Bleomycin resistance protein/Dihydroxybiphenyl dioxygenase"/>
    <property type="match status" value="1"/>
</dbReference>
<evidence type="ECO:0000313" key="3">
    <source>
        <dbReference type="Proteomes" id="UP000199542"/>
    </source>
</evidence>
<organism evidence="2 3">
    <name type="scientific">Rhizobium mongolense subsp. loessense</name>
    <dbReference type="NCBI Taxonomy" id="158890"/>
    <lineage>
        <taxon>Bacteria</taxon>
        <taxon>Pseudomonadati</taxon>
        <taxon>Pseudomonadota</taxon>
        <taxon>Alphaproteobacteria</taxon>
        <taxon>Hyphomicrobiales</taxon>
        <taxon>Rhizobiaceae</taxon>
        <taxon>Rhizobium/Agrobacterium group</taxon>
        <taxon>Rhizobium</taxon>
    </lineage>
</organism>
<accession>A0A1G4RU21</accession>
<reference evidence="2 3" key="1">
    <citation type="submission" date="2016-10" db="EMBL/GenBank/DDBJ databases">
        <authorList>
            <person name="de Groot N.N."/>
        </authorList>
    </citation>
    <scope>NUCLEOTIDE SEQUENCE [LARGE SCALE GENOMIC DNA]</scope>
    <source>
        <strain evidence="2 3">CGMCC 1.3401</strain>
    </source>
</reference>
<dbReference type="InterPro" id="IPR004360">
    <property type="entry name" value="Glyas_Fos-R_dOase_dom"/>
</dbReference>
<dbReference type="GO" id="GO:0051213">
    <property type="term" value="F:dioxygenase activity"/>
    <property type="evidence" value="ECO:0007669"/>
    <property type="project" value="UniProtKB-KW"/>
</dbReference>
<dbReference type="PROSITE" id="PS51819">
    <property type="entry name" value="VOC"/>
    <property type="match status" value="1"/>
</dbReference>
<protein>
    <submittedName>
        <fullName evidence="2">Glyoxalase/Bleomycin resistance protein/Dioxygenase superfamily protein</fullName>
    </submittedName>
</protein>
<dbReference type="Gene3D" id="3.10.180.10">
    <property type="entry name" value="2,3-Dihydroxybiphenyl 1,2-Dioxygenase, domain 1"/>
    <property type="match status" value="1"/>
</dbReference>
<feature type="domain" description="VOC" evidence="1">
    <location>
        <begin position="19"/>
        <end position="53"/>
    </location>
</feature>
<gene>
    <name evidence="2" type="ORF">SAMN02927900_03013</name>
</gene>
<proteinExistence type="predicted"/>
<dbReference type="EMBL" id="FMTM01000004">
    <property type="protein sequence ID" value="SCW60502.1"/>
    <property type="molecule type" value="Genomic_DNA"/>
</dbReference>
<dbReference type="AlphaFoldDB" id="A0A1G4RU21"/>
<dbReference type="InterPro" id="IPR029068">
    <property type="entry name" value="Glyas_Bleomycin-R_OHBP_Dase"/>
</dbReference>